<proteinExistence type="predicted"/>
<evidence type="ECO:0000256" key="1">
    <source>
        <dbReference type="SAM" id="MobiDB-lite"/>
    </source>
</evidence>
<evidence type="ECO:0000313" key="2">
    <source>
        <dbReference type="EMBL" id="VDO43769.1"/>
    </source>
</evidence>
<sequence>MTAARPNSSHLPTRGSNLSTVLRKAPSLYPPTA</sequence>
<feature type="region of interest" description="Disordered" evidence="1">
    <location>
        <begin position="1"/>
        <end position="33"/>
    </location>
</feature>
<protein>
    <submittedName>
        <fullName evidence="2">Uncharacterized protein</fullName>
    </submittedName>
</protein>
<reference evidence="2 3" key="1">
    <citation type="submission" date="2018-11" db="EMBL/GenBank/DDBJ databases">
        <authorList>
            <consortium name="Pathogen Informatics"/>
        </authorList>
    </citation>
    <scope>NUCLEOTIDE SEQUENCE [LARGE SCALE GENOMIC DNA]</scope>
    <source>
        <strain evidence="2 3">MHpl1</strain>
    </source>
</reference>
<gene>
    <name evidence="2" type="ORF">HPLM_LOCUS11761</name>
</gene>
<dbReference type="Proteomes" id="UP000268014">
    <property type="component" value="Unassembled WGS sequence"/>
</dbReference>
<name>A0A3P7VKZ5_HAEPC</name>
<dbReference type="EMBL" id="UZAF01017655">
    <property type="protein sequence ID" value="VDO43769.1"/>
    <property type="molecule type" value="Genomic_DNA"/>
</dbReference>
<accession>A0A3P7VKZ5</accession>
<feature type="compositionally biased region" description="Polar residues" evidence="1">
    <location>
        <begin position="1"/>
        <end position="20"/>
    </location>
</feature>
<evidence type="ECO:0000313" key="3">
    <source>
        <dbReference type="Proteomes" id="UP000268014"/>
    </source>
</evidence>
<keyword evidence="3" id="KW-1185">Reference proteome</keyword>
<dbReference type="AlphaFoldDB" id="A0A3P7VKZ5"/>
<organism evidence="2 3">
    <name type="scientific">Haemonchus placei</name>
    <name type="common">Barber's pole worm</name>
    <dbReference type="NCBI Taxonomy" id="6290"/>
    <lineage>
        <taxon>Eukaryota</taxon>
        <taxon>Metazoa</taxon>
        <taxon>Ecdysozoa</taxon>
        <taxon>Nematoda</taxon>
        <taxon>Chromadorea</taxon>
        <taxon>Rhabditida</taxon>
        <taxon>Rhabditina</taxon>
        <taxon>Rhabditomorpha</taxon>
        <taxon>Strongyloidea</taxon>
        <taxon>Trichostrongylidae</taxon>
        <taxon>Haemonchus</taxon>
    </lineage>
</organism>